<organism evidence="1 2">
    <name type="scientific">Thermococcus radiotolerans</name>
    <dbReference type="NCBI Taxonomy" id="187880"/>
    <lineage>
        <taxon>Archaea</taxon>
        <taxon>Methanobacteriati</taxon>
        <taxon>Methanobacteriota</taxon>
        <taxon>Thermococci</taxon>
        <taxon>Thermococcales</taxon>
        <taxon>Thermococcaceae</taxon>
        <taxon>Thermococcus</taxon>
    </lineage>
</organism>
<dbReference type="Proteomes" id="UP000250085">
    <property type="component" value="Chromosome"/>
</dbReference>
<dbReference type="Gene3D" id="1.25.40.10">
    <property type="entry name" value="Tetratricopeptide repeat domain"/>
    <property type="match status" value="1"/>
</dbReference>
<dbReference type="AlphaFoldDB" id="A0A2Z2MW60"/>
<dbReference type="InterPro" id="IPR011990">
    <property type="entry name" value="TPR-like_helical_dom_sf"/>
</dbReference>
<dbReference type="EMBL" id="CP015106">
    <property type="protein sequence ID" value="ASJ13664.1"/>
    <property type="molecule type" value="Genomic_DNA"/>
</dbReference>
<gene>
    <name evidence="1" type="ORF">A3L10_00410</name>
</gene>
<dbReference type="KEGG" id="trl:A3L10_00410"/>
<evidence type="ECO:0000313" key="2">
    <source>
        <dbReference type="Proteomes" id="UP000250085"/>
    </source>
</evidence>
<keyword evidence="2" id="KW-1185">Reference proteome</keyword>
<dbReference type="SMART" id="SM00028">
    <property type="entry name" value="TPR"/>
    <property type="match status" value="2"/>
</dbReference>
<reference evidence="1 2" key="1">
    <citation type="submission" date="2016-04" db="EMBL/GenBank/DDBJ databases">
        <title>Complete genome sequence of Thermococcus radiotolerans type strain EJ2.</title>
        <authorList>
            <person name="Oger P.M."/>
        </authorList>
    </citation>
    <scope>NUCLEOTIDE SEQUENCE [LARGE SCALE GENOMIC DNA]</scope>
    <source>
        <strain evidence="1 2">EJ2</strain>
    </source>
</reference>
<accession>A0A2Z2MW60</accession>
<name>A0A2Z2MW60_9EURY</name>
<protein>
    <submittedName>
        <fullName evidence="1">Uncharacterized protein</fullName>
    </submittedName>
</protein>
<dbReference type="OrthoDB" id="85783at2157"/>
<sequence>MPANVGLEGPEELEQLAFKRLNEGRIKDGLKLVLRAAKGYEEEGKTEDAARLYKYLGYVLLKKTKAIEKARPSLLKSAYLYIDLIEEEISRAEVDLDILDEYCSNVLEIFMTLNDEKNLMKYAEEFAAIYEDLGNSYQDNDDIPMAIRAYEAAYRYYRTINDVESYRRLAETLITLYGQIAEGRLEKGDAKGAAEAFYRLAGFIRAIFGYDIHFIEMMDTAAKNFEKASKIAYSRGDLDGTTSCLVKAQYAYLLAKNFSRAKLIGLNTARMLYQIVSSYRAKGDDEMAAEKLTELTEALIGMGKLNEAMEAYKSVLETKSDLRFRVRVRIAALKQFAASTGSEEVLADIETVEYYFNKKAYLRALELAENAMMREGLKEAANRIHEAEGIYH</sequence>
<evidence type="ECO:0000313" key="1">
    <source>
        <dbReference type="EMBL" id="ASJ13664.1"/>
    </source>
</evidence>
<dbReference type="InterPro" id="IPR019734">
    <property type="entry name" value="TPR_rpt"/>
</dbReference>
<dbReference type="SUPFAM" id="SSF48452">
    <property type="entry name" value="TPR-like"/>
    <property type="match status" value="1"/>
</dbReference>
<proteinExistence type="predicted"/>